<feature type="compositionally biased region" description="Basic and acidic residues" evidence="1">
    <location>
        <begin position="252"/>
        <end position="263"/>
    </location>
</feature>
<dbReference type="AlphaFoldDB" id="A0A372EMS8"/>
<evidence type="ECO:0000256" key="1">
    <source>
        <dbReference type="SAM" id="MobiDB-lite"/>
    </source>
</evidence>
<comment type="caution">
    <text evidence="2">The sequence shown here is derived from an EMBL/GenBank/DDBJ whole genome shotgun (WGS) entry which is preliminary data.</text>
</comment>
<name>A0A372EMS8_9BURK</name>
<dbReference type="EMBL" id="QVLS01000002">
    <property type="protein sequence ID" value="RFP80920.1"/>
    <property type="molecule type" value="Genomic_DNA"/>
</dbReference>
<accession>A0A372EMS8</accession>
<evidence type="ECO:0000313" key="3">
    <source>
        <dbReference type="Proteomes" id="UP000261931"/>
    </source>
</evidence>
<evidence type="ECO:0000313" key="2">
    <source>
        <dbReference type="EMBL" id="RFP80920.1"/>
    </source>
</evidence>
<feature type="region of interest" description="Disordered" evidence="1">
    <location>
        <begin position="252"/>
        <end position="321"/>
    </location>
</feature>
<dbReference type="Proteomes" id="UP000261931">
    <property type="component" value="Unassembled WGS sequence"/>
</dbReference>
<protein>
    <submittedName>
        <fullName evidence="2">Uncharacterized protein</fullName>
    </submittedName>
</protein>
<proteinExistence type="predicted"/>
<gene>
    <name evidence="2" type="ORF">DY262_03840</name>
</gene>
<reference evidence="2 3" key="1">
    <citation type="submission" date="2018-08" db="EMBL/GenBank/DDBJ databases">
        <title>Hydrogenophaga sp. LA-38 isolated from sludge.</title>
        <authorList>
            <person name="Im W.-T."/>
        </authorList>
    </citation>
    <scope>NUCLEOTIDE SEQUENCE [LARGE SCALE GENOMIC DNA]</scope>
    <source>
        <strain evidence="2 3">LA-38</strain>
    </source>
</reference>
<organism evidence="2 3">
    <name type="scientific">Hydrogenophaga borbori</name>
    <dbReference type="NCBI Taxonomy" id="2294117"/>
    <lineage>
        <taxon>Bacteria</taxon>
        <taxon>Pseudomonadati</taxon>
        <taxon>Pseudomonadota</taxon>
        <taxon>Betaproteobacteria</taxon>
        <taxon>Burkholderiales</taxon>
        <taxon>Comamonadaceae</taxon>
        <taxon>Hydrogenophaga</taxon>
    </lineage>
</organism>
<sequence>MSFQVLRCDELPQWKHPIVQLALQWLEGAQTMEAVRLLTAVASSTTEPALRRHLLGQIKRWEPHLILVCRQWFQQGRAPDALLLLDEAMAAANTHYLAFNLLKALSPELIPLAHQAPALKHCPGIGRAIRLLAKSGWWRPQQPCYLDPAVRATLLALGDWASVVVALDQEVSERLGQPVQAGGPDGIDPLLDALETLFHGADAHQDKPLMLRVLGWTQYLACHGASALASQAKRLKRHERLSQRCGEALRDGGHAIRTDHPPAQEKPPGLASWHPPIVSARGPRKEPPSPVRLSSGGLRGSDPSSEKRPPDTVDGQETAGELPIDRASALRLCIEHATRTKTLDALLDHLRRWQGGPPPKPSLASLLDIAGQAPHSDAQRAALIRRLIPWLPASDPADAALHTACVTAILGLPTGEARERCVQQYLAAFAGGAETAMAQLFDLSSDADDIAARVTGLLTFDTH</sequence>
<keyword evidence="3" id="KW-1185">Reference proteome</keyword>